<dbReference type="PRINTS" id="PR00458">
    <property type="entry name" value="PEROXIDASE"/>
</dbReference>
<keyword evidence="13" id="KW-1185">Reference proteome</keyword>
<dbReference type="Pfam" id="PF00141">
    <property type="entry name" value="peroxidase"/>
    <property type="match status" value="1"/>
</dbReference>
<dbReference type="PANTHER" id="PTHR30555:SF0">
    <property type="entry name" value="CATALASE-PEROXIDASE"/>
    <property type="match status" value="1"/>
</dbReference>
<keyword evidence="2" id="KW-0575">Peroxidase</keyword>
<keyword evidence="10" id="KW-0732">Signal</keyword>
<keyword evidence="5" id="KW-0560">Oxidoreductase</keyword>
<gene>
    <name evidence="12" type="ORF">SCF082_LOCUS36763</name>
</gene>
<evidence type="ECO:0000256" key="4">
    <source>
        <dbReference type="ARBA" id="ARBA00022723"/>
    </source>
</evidence>
<evidence type="ECO:0000256" key="3">
    <source>
        <dbReference type="ARBA" id="ARBA00022617"/>
    </source>
</evidence>
<evidence type="ECO:0000259" key="11">
    <source>
        <dbReference type="PROSITE" id="PS50873"/>
    </source>
</evidence>
<comment type="caution">
    <text evidence="12">The sequence shown here is derived from an EMBL/GenBank/DDBJ whole genome shotgun (WGS) entry which is preliminary data.</text>
</comment>
<protein>
    <submittedName>
        <fullName evidence="12">Catalase-peroxidase 1 (CP 1) (Peroxidase/catalase 1)</fullName>
    </submittedName>
</protein>
<evidence type="ECO:0000256" key="8">
    <source>
        <dbReference type="ARBA" id="ARBA00049145"/>
    </source>
</evidence>
<evidence type="ECO:0000256" key="1">
    <source>
        <dbReference type="ARBA" id="ARBA00001970"/>
    </source>
</evidence>
<feature type="signal peptide" evidence="10">
    <location>
        <begin position="1"/>
        <end position="16"/>
    </location>
</feature>
<name>A0ABP0PJC0_9DINO</name>
<evidence type="ECO:0000256" key="10">
    <source>
        <dbReference type="SAM" id="SignalP"/>
    </source>
</evidence>
<accession>A0ABP0PJC0</accession>
<dbReference type="PANTHER" id="PTHR30555">
    <property type="entry name" value="HYDROPEROXIDASE I, BIFUNCTIONAL CATALASE-PEROXIDASE"/>
    <property type="match status" value="1"/>
</dbReference>
<dbReference type="InterPro" id="IPR019794">
    <property type="entry name" value="Peroxidases_AS"/>
</dbReference>
<evidence type="ECO:0000256" key="7">
    <source>
        <dbReference type="ARBA" id="ARBA00023324"/>
    </source>
</evidence>
<dbReference type="PROSITE" id="PS00435">
    <property type="entry name" value="PEROXIDASE_1"/>
    <property type="match status" value="1"/>
</dbReference>
<comment type="cofactor">
    <cofactor evidence="1">
        <name>heme b</name>
        <dbReference type="ChEBI" id="CHEBI:60344"/>
    </cofactor>
</comment>
<reference evidence="12 13" key="1">
    <citation type="submission" date="2024-02" db="EMBL/GenBank/DDBJ databases">
        <authorList>
            <person name="Chen Y."/>
            <person name="Shah S."/>
            <person name="Dougan E. K."/>
            <person name="Thang M."/>
            <person name="Chan C."/>
        </authorList>
    </citation>
    <scope>NUCLEOTIDE SEQUENCE [LARGE SCALE GENOMIC DNA]</scope>
</reference>
<keyword evidence="6" id="KW-0408">Iron</keyword>
<evidence type="ECO:0000313" key="12">
    <source>
        <dbReference type="EMBL" id="CAK9076106.1"/>
    </source>
</evidence>
<feature type="chain" id="PRO_5046846959" evidence="10">
    <location>
        <begin position="17"/>
        <end position="423"/>
    </location>
</feature>
<evidence type="ECO:0000256" key="9">
    <source>
        <dbReference type="SAM" id="MobiDB-lite"/>
    </source>
</evidence>
<evidence type="ECO:0000256" key="6">
    <source>
        <dbReference type="ARBA" id="ARBA00023004"/>
    </source>
</evidence>
<organism evidence="12 13">
    <name type="scientific">Durusdinium trenchii</name>
    <dbReference type="NCBI Taxonomy" id="1381693"/>
    <lineage>
        <taxon>Eukaryota</taxon>
        <taxon>Sar</taxon>
        <taxon>Alveolata</taxon>
        <taxon>Dinophyceae</taxon>
        <taxon>Suessiales</taxon>
        <taxon>Symbiodiniaceae</taxon>
        <taxon>Durusdinium</taxon>
    </lineage>
</organism>
<dbReference type="Proteomes" id="UP001642464">
    <property type="component" value="Unassembled WGS sequence"/>
</dbReference>
<keyword evidence="4" id="KW-0479">Metal-binding</keyword>
<proteinExistence type="predicted"/>
<dbReference type="Gene3D" id="1.10.420.10">
    <property type="entry name" value="Peroxidase, domain 2"/>
    <property type="match status" value="1"/>
</dbReference>
<dbReference type="SUPFAM" id="SSF48113">
    <property type="entry name" value="Heme-dependent peroxidases"/>
    <property type="match status" value="1"/>
</dbReference>
<dbReference type="PROSITE" id="PS50873">
    <property type="entry name" value="PEROXIDASE_4"/>
    <property type="match status" value="1"/>
</dbReference>
<feature type="domain" description="Plant heme peroxidase family profile" evidence="11">
    <location>
        <begin position="85"/>
        <end position="403"/>
    </location>
</feature>
<dbReference type="Gene3D" id="1.10.520.10">
    <property type="match status" value="1"/>
</dbReference>
<feature type="region of interest" description="Disordered" evidence="9">
    <location>
        <begin position="404"/>
        <end position="423"/>
    </location>
</feature>
<dbReference type="InterPro" id="IPR019793">
    <property type="entry name" value="Peroxidases_heam-ligand_BS"/>
</dbReference>
<evidence type="ECO:0000313" key="13">
    <source>
        <dbReference type="Proteomes" id="UP001642464"/>
    </source>
</evidence>
<keyword evidence="7" id="KW-0376">Hydrogen peroxide</keyword>
<dbReference type="PROSITE" id="PS00436">
    <property type="entry name" value="PEROXIDASE_2"/>
    <property type="match status" value="1"/>
</dbReference>
<evidence type="ECO:0000256" key="5">
    <source>
        <dbReference type="ARBA" id="ARBA00023002"/>
    </source>
</evidence>
<comment type="catalytic activity">
    <reaction evidence="8">
        <text>2 H2O2 = O2 + 2 H2O</text>
        <dbReference type="Rhea" id="RHEA:20309"/>
        <dbReference type="ChEBI" id="CHEBI:15377"/>
        <dbReference type="ChEBI" id="CHEBI:15379"/>
        <dbReference type="ChEBI" id="CHEBI:16240"/>
        <dbReference type="EC" id="1.11.1.21"/>
    </reaction>
</comment>
<keyword evidence="3" id="KW-0349">Heme</keyword>
<dbReference type="InterPro" id="IPR002016">
    <property type="entry name" value="Haem_peroxidase"/>
</dbReference>
<dbReference type="EMBL" id="CAXAMM010036669">
    <property type="protein sequence ID" value="CAK9076106.1"/>
    <property type="molecule type" value="Genomic_DNA"/>
</dbReference>
<dbReference type="PRINTS" id="PR00460">
    <property type="entry name" value="BPEROXIDASE"/>
</dbReference>
<dbReference type="InterPro" id="IPR010255">
    <property type="entry name" value="Haem_peroxidase_sf"/>
</dbReference>
<evidence type="ECO:0000256" key="2">
    <source>
        <dbReference type="ARBA" id="ARBA00022559"/>
    </source>
</evidence>
<dbReference type="InterPro" id="IPR000763">
    <property type="entry name" value="Catalase_peroxidase"/>
</dbReference>
<sequence length="423" mass="46719">MARALLLALMLRGSLASPCPGIAYSVPPQNYYVVPELPVYDKSLKELDLKAVVADMQKLFLDSQECWPADWGHYGPFFVRLAWHCSGTWRITDGRGGCAGGRQRFEPERSWADNTNLDKARALLWPIKSKFGAGLSWGDLFTLAGTAAIKMMGGPITEYCAGRIDSPDGTESLDLGPSEEQRKYAPCAINGTCQRPLGSTTVGLIYLNPEGPVTKQPDGHYDVDPDPAKSAKDIRDAFGRMGMNDSQTVALIGGGHTFGKSHGACPEGPGPAPNQDVHNPWPGKCGTGKGNDTFTSGMEGPWTTKPTEWDNEFFVDLLNRSWELIKGPGGHWQWQVKNAVEAEKKLMRLTSDMALIHDDIYQALVQEFALNMPAYERAFDEAWFKLTTNGGRWSQEKKCIKGEDFPVPQRSTPRMRYDDPITV</sequence>